<organism evidence="1 2">
    <name type="scientific">Trifolium medium</name>
    <dbReference type="NCBI Taxonomy" id="97028"/>
    <lineage>
        <taxon>Eukaryota</taxon>
        <taxon>Viridiplantae</taxon>
        <taxon>Streptophyta</taxon>
        <taxon>Embryophyta</taxon>
        <taxon>Tracheophyta</taxon>
        <taxon>Spermatophyta</taxon>
        <taxon>Magnoliopsida</taxon>
        <taxon>eudicotyledons</taxon>
        <taxon>Gunneridae</taxon>
        <taxon>Pentapetalae</taxon>
        <taxon>rosids</taxon>
        <taxon>fabids</taxon>
        <taxon>Fabales</taxon>
        <taxon>Fabaceae</taxon>
        <taxon>Papilionoideae</taxon>
        <taxon>50 kb inversion clade</taxon>
        <taxon>NPAAA clade</taxon>
        <taxon>Hologalegina</taxon>
        <taxon>IRL clade</taxon>
        <taxon>Trifolieae</taxon>
        <taxon>Trifolium</taxon>
    </lineage>
</organism>
<feature type="non-terminal residue" evidence="1">
    <location>
        <position position="1"/>
    </location>
</feature>
<sequence>SPEGNKLAIVVFEQSFTEETTVVEVELSKPASLFLEHEAPTVESTEVGSSSTAPPPAFVTRESFDSYVASTIAINEANTEQVGTIIATQLQMQQTLQLILEKLTKP</sequence>
<name>A0A392Q7Y3_9FABA</name>
<accession>A0A392Q7Y3</accession>
<keyword evidence="2" id="KW-1185">Reference proteome</keyword>
<protein>
    <submittedName>
        <fullName evidence="1">Uncharacterized protein</fullName>
    </submittedName>
</protein>
<dbReference type="AlphaFoldDB" id="A0A392Q7Y3"/>
<reference evidence="1 2" key="1">
    <citation type="journal article" date="2018" name="Front. Plant Sci.">
        <title>Red Clover (Trifolium pratense) and Zigzag Clover (T. medium) - A Picture of Genomic Similarities and Differences.</title>
        <authorList>
            <person name="Dluhosova J."/>
            <person name="Istvanek J."/>
            <person name="Nedelnik J."/>
            <person name="Repkova J."/>
        </authorList>
    </citation>
    <scope>NUCLEOTIDE SEQUENCE [LARGE SCALE GENOMIC DNA]</scope>
    <source>
        <strain evidence="2">cv. 10/8</strain>
        <tissue evidence="1">Leaf</tissue>
    </source>
</reference>
<dbReference type="EMBL" id="LXQA010117647">
    <property type="protein sequence ID" value="MCI20002.1"/>
    <property type="molecule type" value="Genomic_DNA"/>
</dbReference>
<dbReference type="Proteomes" id="UP000265520">
    <property type="component" value="Unassembled WGS sequence"/>
</dbReference>
<evidence type="ECO:0000313" key="1">
    <source>
        <dbReference type="EMBL" id="MCI20002.1"/>
    </source>
</evidence>
<evidence type="ECO:0000313" key="2">
    <source>
        <dbReference type="Proteomes" id="UP000265520"/>
    </source>
</evidence>
<comment type="caution">
    <text evidence="1">The sequence shown here is derived from an EMBL/GenBank/DDBJ whole genome shotgun (WGS) entry which is preliminary data.</text>
</comment>
<proteinExistence type="predicted"/>